<evidence type="ECO:0000256" key="2">
    <source>
        <dbReference type="ARBA" id="ARBA00022574"/>
    </source>
</evidence>
<evidence type="ECO:0000256" key="9">
    <source>
        <dbReference type="PROSITE-ProRule" id="PRU00221"/>
    </source>
</evidence>
<feature type="repeat" description="WD" evidence="9">
    <location>
        <begin position="191"/>
        <end position="226"/>
    </location>
</feature>
<comment type="subcellular location">
    <subcellularLocation>
        <location evidence="1 8">Nucleus</location>
    </subcellularLocation>
</comment>
<dbReference type="SMART" id="SM00320">
    <property type="entry name" value="WD40"/>
    <property type="match status" value="3"/>
</dbReference>
<evidence type="ECO:0000256" key="5">
    <source>
        <dbReference type="ARBA" id="ARBA00023242"/>
    </source>
</evidence>
<dbReference type="GO" id="GO:0043527">
    <property type="term" value="C:tRNA methyltransferase complex"/>
    <property type="evidence" value="ECO:0007669"/>
    <property type="project" value="TreeGrafter"/>
</dbReference>
<accession>A0A8X6GGU7</accession>
<evidence type="ECO:0000256" key="1">
    <source>
        <dbReference type="ARBA" id="ARBA00004123"/>
    </source>
</evidence>
<evidence type="ECO:0000256" key="8">
    <source>
        <dbReference type="HAMAP-Rule" id="MF_03056"/>
    </source>
</evidence>
<comment type="pathway">
    <text evidence="8">tRNA modification; N(7)-methylguanine-tRNA biosynthesis.</text>
</comment>
<keyword evidence="3 8" id="KW-0819">tRNA processing</keyword>
<dbReference type="PANTHER" id="PTHR16288:SF0">
    <property type="entry name" value="TRNA (GUANINE-N(7)-)-METHYLTRANSFERASE NON-CATALYTIC SUBUNIT WDR4"/>
    <property type="match status" value="1"/>
</dbReference>
<gene>
    <name evidence="10" type="ORF">TNCT_531431</name>
</gene>
<comment type="caution">
    <text evidence="10">The sequence shown here is derived from an EMBL/GenBank/DDBJ whole genome shotgun (WGS) entry which is preliminary data.</text>
</comment>
<keyword evidence="5 8" id="KW-0539">Nucleus</keyword>
<dbReference type="OrthoDB" id="371245at2759"/>
<keyword evidence="2 8" id="KW-0853">WD repeat</keyword>
<reference evidence="10" key="1">
    <citation type="submission" date="2020-07" db="EMBL/GenBank/DDBJ databases">
        <title>Multicomponent nature underlies the extraordinary mechanical properties of spider dragline silk.</title>
        <authorList>
            <person name="Kono N."/>
            <person name="Nakamura H."/>
            <person name="Mori M."/>
            <person name="Yoshida Y."/>
            <person name="Ohtoshi R."/>
            <person name="Malay A.D."/>
            <person name="Moran D.A.P."/>
            <person name="Tomita M."/>
            <person name="Numata K."/>
            <person name="Arakawa K."/>
        </authorList>
    </citation>
    <scope>NUCLEOTIDE SEQUENCE</scope>
</reference>
<organism evidence="10 11">
    <name type="scientific">Trichonephila clavata</name>
    <name type="common">Joro spider</name>
    <name type="synonym">Nephila clavata</name>
    <dbReference type="NCBI Taxonomy" id="2740835"/>
    <lineage>
        <taxon>Eukaryota</taxon>
        <taxon>Metazoa</taxon>
        <taxon>Ecdysozoa</taxon>
        <taxon>Arthropoda</taxon>
        <taxon>Chelicerata</taxon>
        <taxon>Arachnida</taxon>
        <taxon>Araneae</taxon>
        <taxon>Araneomorphae</taxon>
        <taxon>Entelegynae</taxon>
        <taxon>Araneoidea</taxon>
        <taxon>Nephilidae</taxon>
        <taxon>Trichonephila</taxon>
    </lineage>
</organism>
<dbReference type="GO" id="GO:0106004">
    <property type="term" value="P:tRNA (guanine-N7)-methylation"/>
    <property type="evidence" value="ECO:0007669"/>
    <property type="project" value="UniProtKB-UniRule"/>
</dbReference>
<dbReference type="Gene3D" id="2.130.10.10">
    <property type="entry name" value="YVTN repeat-like/Quinoprotein amine dehydrogenase"/>
    <property type="match status" value="1"/>
</dbReference>
<dbReference type="AlphaFoldDB" id="A0A8X6GGU7"/>
<evidence type="ECO:0000256" key="4">
    <source>
        <dbReference type="ARBA" id="ARBA00022737"/>
    </source>
</evidence>
<dbReference type="InterPro" id="IPR036322">
    <property type="entry name" value="WD40_repeat_dom_sf"/>
</dbReference>
<evidence type="ECO:0000313" key="11">
    <source>
        <dbReference type="Proteomes" id="UP000887116"/>
    </source>
</evidence>
<comment type="similarity">
    <text evidence="8">Belongs to the WD repeat TRM82 family.</text>
</comment>
<dbReference type="InterPro" id="IPR028884">
    <property type="entry name" value="Trm82"/>
</dbReference>
<evidence type="ECO:0000256" key="3">
    <source>
        <dbReference type="ARBA" id="ARBA00022694"/>
    </source>
</evidence>
<proteinExistence type="inferred from homology"/>
<name>A0A8X6GGU7_TRICU</name>
<comment type="function">
    <text evidence="6">Required for the Mettl1-dependent formation of N(7)-methylguanine at position 46 (m7G46) in tRNA. In the Mettl1-wuho methyltransferase complex, it is required to stabilize and induce conformational changes of the catalytic subunit. Required for binding of nanos mRNA and repression of translation by the mei-P26-bgcn-bam-sxl complex. May cooperate with mei-P26 and nanos to derepress the BMP signaling pathway. May cooperate with mei-P26 to suppress expression of a subset of microRNAs. May cooperate with mei-P26 to regulate bam expression levels in germline cells during gametogenesis. Required to promote mitosis to meiosis transition during gametogenesis. May regulate germline cell division in part by regulating ribosome biogenesis.</text>
</comment>
<dbReference type="EMBL" id="BMAO01000412">
    <property type="protein sequence ID" value="GFQ66729.1"/>
    <property type="molecule type" value="Genomic_DNA"/>
</dbReference>
<evidence type="ECO:0000313" key="10">
    <source>
        <dbReference type="EMBL" id="GFQ66729.1"/>
    </source>
</evidence>
<dbReference type="GO" id="GO:0005634">
    <property type="term" value="C:nucleus"/>
    <property type="evidence" value="ECO:0007669"/>
    <property type="project" value="UniProtKB-SubCell"/>
</dbReference>
<dbReference type="Proteomes" id="UP000887116">
    <property type="component" value="Unassembled WGS sequence"/>
</dbReference>
<dbReference type="InterPro" id="IPR001680">
    <property type="entry name" value="WD40_rpt"/>
</dbReference>
<dbReference type="SUPFAM" id="SSF50978">
    <property type="entry name" value="WD40 repeat-like"/>
    <property type="match status" value="1"/>
</dbReference>
<comment type="subunit">
    <text evidence="7">Forms a heterodimer with the catalytic subunit Mettl1. Interacts with mei-P26 and weakly interacts with bgcn; required for the function or formation of the mei-P26-bgcn-bam-sxl complex. Interacts with nanos; may be involved in mei-P26-dependent derepression of the BMP signaling pathway. Interacts with Myc; the interaction may be mediated by mei-P26 and may be involved in the regulation of ribosome biogenesis.</text>
</comment>
<sequence length="417" mass="47367">MAIFTNKNSNVLIFVKSDEVLIYDSLISKENLEKCIHKIKCESGCEEIPKRSKEVSAKSKESKSKQNNITSASVSNCGKFLCACDSNNSLHLWEYEKGIWKTLGARSLVRKCQKVIFTNSCSNIILADRSGDVFDYSVLKNNEPGRFLLGHISLILDIAVSNDDKYLATCDRDGKIKISCYPNSYNILNYCLGHQEFVSSIQFISLPEEKILSTSGDGTIRLWQYEKPISELKCVTLYENDALCKCCNVDCNNEAKSESGNLFSENMVLSEKQILFSVRCVKYCNKYDLLAILFHVQSGVAIYQLDRTENDFKFKQFITLDAPPLDAAFLNDGQLLILIKHETAALKHLDYNVAEQKFTAVVDKSISPGVKDIHLFYEKYQGLMFQEDFVSLFKRVYESNGNNDECHDEQNKKNKTD</sequence>
<dbReference type="Pfam" id="PF00400">
    <property type="entry name" value="WD40"/>
    <property type="match status" value="3"/>
</dbReference>
<dbReference type="GO" id="GO:0005829">
    <property type="term" value="C:cytosol"/>
    <property type="evidence" value="ECO:0007669"/>
    <property type="project" value="TreeGrafter"/>
</dbReference>
<dbReference type="PROSITE" id="PS50082">
    <property type="entry name" value="WD_REPEATS_2"/>
    <property type="match status" value="1"/>
</dbReference>
<evidence type="ECO:0000256" key="6">
    <source>
        <dbReference type="ARBA" id="ARBA00093337"/>
    </source>
</evidence>
<dbReference type="HAMAP" id="MF_03056">
    <property type="entry name" value="TRM82"/>
    <property type="match status" value="1"/>
</dbReference>
<protein>
    <recommendedName>
        <fullName evidence="8">tRNA (guanine-N(7)-)-methyltransferase non-catalytic subunit</fullName>
    </recommendedName>
    <alternativeName>
        <fullName evidence="8">WD repeat-containing protein 4 homolog</fullName>
    </alternativeName>
</protein>
<comment type="function">
    <text evidence="8">Required for the formation of N(7)-methylguanine at position 46 (m7G46) in tRNA. In the complex, it is required to stabilize and induce conformational changes of the catalytic subunit.</text>
</comment>
<keyword evidence="11" id="KW-1185">Reference proteome</keyword>
<dbReference type="PANTHER" id="PTHR16288">
    <property type="entry name" value="WD40 REPEAT PROTEIN 4"/>
    <property type="match status" value="1"/>
</dbReference>
<evidence type="ECO:0000256" key="7">
    <source>
        <dbReference type="ARBA" id="ARBA00093542"/>
    </source>
</evidence>
<keyword evidence="4 8" id="KW-0677">Repeat</keyword>
<dbReference type="InterPro" id="IPR015943">
    <property type="entry name" value="WD40/YVTN_repeat-like_dom_sf"/>
</dbReference>